<dbReference type="NCBIfam" id="TIGR03599">
    <property type="entry name" value="YloV"/>
    <property type="match status" value="1"/>
</dbReference>
<dbReference type="EMBL" id="BOPH01000060">
    <property type="protein sequence ID" value="GIJ69303.1"/>
    <property type="molecule type" value="Genomic_DNA"/>
</dbReference>
<dbReference type="InterPro" id="IPR050270">
    <property type="entry name" value="DegV_domain_contain"/>
</dbReference>
<dbReference type="SMART" id="SM01120">
    <property type="entry name" value="Dak2"/>
    <property type="match status" value="1"/>
</dbReference>
<dbReference type="InterPro" id="IPR019986">
    <property type="entry name" value="YloV-like"/>
</dbReference>
<dbReference type="PANTHER" id="PTHR33434:SF4">
    <property type="entry name" value="PHOSPHATASE PROTEIN"/>
    <property type="match status" value="1"/>
</dbReference>
<comment type="caution">
    <text evidence="2">The sequence shown here is derived from an EMBL/GenBank/DDBJ whole genome shotgun (WGS) entry which is preliminary data.</text>
</comment>
<keyword evidence="2" id="KW-0418">Kinase</keyword>
<dbReference type="Pfam" id="PF13684">
    <property type="entry name" value="FakA-like_C"/>
    <property type="match status" value="1"/>
</dbReference>
<gene>
    <name evidence="2" type="ORF">Voc01_042200</name>
</gene>
<dbReference type="PANTHER" id="PTHR33434">
    <property type="entry name" value="DEGV DOMAIN-CONTAINING PROTEIN DR_1986-RELATED"/>
    <property type="match status" value="1"/>
</dbReference>
<evidence type="ECO:0000259" key="1">
    <source>
        <dbReference type="PROSITE" id="PS51480"/>
    </source>
</evidence>
<dbReference type="AlphaFoldDB" id="A0A8J3ZUF0"/>
<dbReference type="SUPFAM" id="SSF101473">
    <property type="entry name" value="DhaL-like"/>
    <property type="match status" value="1"/>
</dbReference>
<dbReference type="PROSITE" id="PS51480">
    <property type="entry name" value="DHAL"/>
    <property type="match status" value="1"/>
</dbReference>
<dbReference type="SMART" id="SM01121">
    <property type="entry name" value="Dak1_2"/>
    <property type="match status" value="1"/>
</dbReference>
<dbReference type="Proteomes" id="UP000635606">
    <property type="component" value="Unassembled WGS sequence"/>
</dbReference>
<dbReference type="InterPro" id="IPR004007">
    <property type="entry name" value="DhaL_dom"/>
</dbReference>
<dbReference type="GO" id="GO:0004371">
    <property type="term" value="F:glycerone kinase activity"/>
    <property type="evidence" value="ECO:0007669"/>
    <property type="project" value="InterPro"/>
</dbReference>
<proteinExistence type="predicted"/>
<name>A0A8J3ZUF0_9ACTN</name>
<organism evidence="2 3">
    <name type="scientific">Virgisporangium ochraceum</name>
    <dbReference type="NCBI Taxonomy" id="65505"/>
    <lineage>
        <taxon>Bacteria</taxon>
        <taxon>Bacillati</taxon>
        <taxon>Actinomycetota</taxon>
        <taxon>Actinomycetes</taxon>
        <taxon>Micromonosporales</taxon>
        <taxon>Micromonosporaceae</taxon>
        <taxon>Virgisporangium</taxon>
    </lineage>
</organism>
<dbReference type="Pfam" id="PF02734">
    <property type="entry name" value="Dak2"/>
    <property type="match status" value="1"/>
</dbReference>
<accession>A0A8J3ZUF0</accession>
<dbReference type="GO" id="GO:0006071">
    <property type="term" value="P:glycerol metabolic process"/>
    <property type="evidence" value="ECO:0007669"/>
    <property type="project" value="InterPro"/>
</dbReference>
<dbReference type="InterPro" id="IPR033470">
    <property type="entry name" value="FakA-like_C"/>
</dbReference>
<sequence>MGRLSHRAIRVTGVPDSLDAVAVRQWCALGLDALRRHQREIDDLNVYPVPDGDTGTNLVLTVSAAVEAIAVHREAIAPELLRALARGALLGARGNSGVILSQLLRGLADGLATSPSPGGLAFAAALVAAADAAYRAVAVPAEGTVLSVARAAATAAAETESDDLAVVVRAAAAAARQALARTPEQLPALARAGVVDAGGRGLCVLLDALAEVVTGVTGTDEVYPPPKRSVVARERLRVREAGSTEFAYEVQYLLDASDTAVEKLRATLGGLGDSLVVVGTGDGTWNVHVHVNDVGGAVEAGVVAGRPYRIAVTRFDDQVGTDPDARAVVVLCVGDGIAELFAAEGAVVVTASAGGTPSTAEILAAIRATGAGNVVVLPNDPNAASVAAAAATEARAEKVNTAVIRTRSPVQALAALAVRDPERRFDDDVIEMAEAAGACRYGEVTVASRAALTVAGPCEPGDVLALIEGEVNLIGKDLGTVCRDLLDRMLSGGGELVTLVTGENAPDGLAGELAGHLERRWKFVEMQAHEGGQPHYPLLVGVE</sequence>
<protein>
    <submittedName>
        <fullName evidence="2">Dihydroxyacetone kinase</fullName>
    </submittedName>
</protein>
<dbReference type="InterPro" id="IPR048394">
    <property type="entry name" value="FakA-like_M"/>
</dbReference>
<reference evidence="2" key="1">
    <citation type="submission" date="2021-01" db="EMBL/GenBank/DDBJ databases">
        <title>Whole genome shotgun sequence of Virgisporangium ochraceum NBRC 16418.</title>
        <authorList>
            <person name="Komaki H."/>
            <person name="Tamura T."/>
        </authorList>
    </citation>
    <scope>NUCLEOTIDE SEQUENCE</scope>
    <source>
        <strain evidence="2">NBRC 16418</strain>
    </source>
</reference>
<dbReference type="Pfam" id="PF21645">
    <property type="entry name" value="FakA-like_M"/>
    <property type="match status" value="1"/>
</dbReference>
<feature type="domain" description="DhaL" evidence="1">
    <location>
        <begin position="21"/>
        <end position="211"/>
    </location>
</feature>
<keyword evidence="3" id="KW-1185">Reference proteome</keyword>
<dbReference type="InterPro" id="IPR036117">
    <property type="entry name" value="DhaL_dom_sf"/>
</dbReference>
<dbReference type="Gene3D" id="1.25.40.340">
    <property type="match status" value="1"/>
</dbReference>
<evidence type="ECO:0000313" key="3">
    <source>
        <dbReference type="Proteomes" id="UP000635606"/>
    </source>
</evidence>
<evidence type="ECO:0000313" key="2">
    <source>
        <dbReference type="EMBL" id="GIJ69303.1"/>
    </source>
</evidence>
<keyword evidence="2" id="KW-0808">Transferase</keyword>